<protein>
    <submittedName>
        <fullName evidence="2">DNA mismatch repair protein MutS</fullName>
    </submittedName>
</protein>
<accession>A0A1J7BCI0</accession>
<dbReference type="RefSeq" id="WP_071657760.1">
    <property type="nucleotide sequence ID" value="NZ_MLCF01000103.1"/>
</dbReference>
<evidence type="ECO:0000313" key="2">
    <source>
        <dbReference type="EMBL" id="OIV36293.1"/>
    </source>
</evidence>
<sequence>MTSPPPSLDLHPIFRSNRDIELAMRQFLFRAKQSGAPMAEIIPGRGSGQLRQRVLTFLDQRHIRRLYARREVDPKNPGRVLIWF</sequence>
<gene>
    <name evidence="2" type="ORF">BIV57_17115</name>
</gene>
<dbReference type="Proteomes" id="UP000243342">
    <property type="component" value="Unassembled WGS sequence"/>
</dbReference>
<comment type="caution">
    <text evidence="2">The sequence shown here is derived from an EMBL/GenBank/DDBJ whole genome shotgun (WGS) entry which is preliminary data.</text>
</comment>
<dbReference type="InterPro" id="IPR002625">
    <property type="entry name" value="Smr_dom"/>
</dbReference>
<organism evidence="2 3">
    <name type="scientific">Mangrovactinospora gilvigrisea</name>
    <dbReference type="NCBI Taxonomy" id="1428644"/>
    <lineage>
        <taxon>Bacteria</taxon>
        <taxon>Bacillati</taxon>
        <taxon>Actinomycetota</taxon>
        <taxon>Actinomycetes</taxon>
        <taxon>Kitasatosporales</taxon>
        <taxon>Streptomycetaceae</taxon>
        <taxon>Mangrovactinospora</taxon>
    </lineage>
</organism>
<proteinExistence type="predicted"/>
<dbReference type="EMBL" id="MLCF01000103">
    <property type="protein sequence ID" value="OIV36293.1"/>
    <property type="molecule type" value="Genomic_DNA"/>
</dbReference>
<feature type="domain" description="Smr" evidence="1">
    <location>
        <begin position="8"/>
        <end position="83"/>
    </location>
</feature>
<dbReference type="InterPro" id="IPR036063">
    <property type="entry name" value="Smr_dom_sf"/>
</dbReference>
<dbReference type="AlphaFoldDB" id="A0A1J7BCI0"/>
<dbReference type="STRING" id="1428644.BIV57_17115"/>
<dbReference type="Pfam" id="PF01713">
    <property type="entry name" value="Smr"/>
    <property type="match status" value="1"/>
</dbReference>
<evidence type="ECO:0000259" key="1">
    <source>
        <dbReference type="Pfam" id="PF01713"/>
    </source>
</evidence>
<reference evidence="2 3" key="1">
    <citation type="submission" date="2016-10" db="EMBL/GenBank/DDBJ databases">
        <title>Genome sequence of Streptomyces gilvigriseus MUSC 26.</title>
        <authorList>
            <person name="Lee L.-H."/>
            <person name="Ser H.-L."/>
        </authorList>
    </citation>
    <scope>NUCLEOTIDE SEQUENCE [LARGE SCALE GENOMIC DNA]</scope>
    <source>
        <strain evidence="2 3">MUSC 26</strain>
    </source>
</reference>
<dbReference type="SUPFAM" id="SSF160443">
    <property type="entry name" value="SMR domain-like"/>
    <property type="match status" value="1"/>
</dbReference>
<name>A0A1J7BCI0_9ACTN</name>
<dbReference type="Gene3D" id="3.30.1370.110">
    <property type="match status" value="1"/>
</dbReference>
<keyword evidence="3" id="KW-1185">Reference proteome</keyword>
<dbReference type="OrthoDB" id="5784976at2"/>
<evidence type="ECO:0000313" key="3">
    <source>
        <dbReference type="Proteomes" id="UP000243342"/>
    </source>
</evidence>